<dbReference type="Gene3D" id="1.20.1250.20">
    <property type="entry name" value="MFS general substrate transporter like domains"/>
    <property type="match status" value="1"/>
</dbReference>
<evidence type="ECO:0000256" key="2">
    <source>
        <dbReference type="ARBA" id="ARBA00022475"/>
    </source>
</evidence>
<reference evidence="8 9" key="1">
    <citation type="submission" date="2017-07" db="EMBL/GenBank/DDBJ databases">
        <title>Complete genome sequence of Actinoalloteichus hoggarensis DSM 45943, type strain of Actinoalloteichus hoggarensis.</title>
        <authorList>
            <person name="Ruckert C."/>
            <person name="Nouioui I."/>
            <person name="Willmese J."/>
            <person name="van Wezel G."/>
            <person name="Klenk H.-P."/>
            <person name="Kalinowski J."/>
            <person name="Zotchev S.B."/>
        </authorList>
    </citation>
    <scope>NUCLEOTIDE SEQUENCE [LARGE SCALE GENOMIC DNA]</scope>
    <source>
        <strain evidence="8 9">DSM 45943</strain>
    </source>
</reference>
<gene>
    <name evidence="8" type="primary">nepI</name>
    <name evidence="8" type="ORF">AHOG_05150</name>
</gene>
<dbReference type="InterPro" id="IPR036259">
    <property type="entry name" value="MFS_trans_sf"/>
</dbReference>
<feature type="region of interest" description="Disordered" evidence="6">
    <location>
        <begin position="474"/>
        <end position="563"/>
    </location>
</feature>
<feature type="transmembrane region" description="Helical" evidence="7">
    <location>
        <begin position="61"/>
        <end position="78"/>
    </location>
</feature>
<keyword evidence="5 7" id="KW-0472">Membrane</keyword>
<feature type="transmembrane region" description="Helical" evidence="7">
    <location>
        <begin position="22"/>
        <end position="41"/>
    </location>
</feature>
<keyword evidence="2" id="KW-1003">Cell membrane</keyword>
<dbReference type="KEGG" id="ahg:AHOG_05150"/>
<feature type="transmembrane region" description="Helical" evidence="7">
    <location>
        <begin position="174"/>
        <end position="194"/>
    </location>
</feature>
<feature type="transmembrane region" description="Helical" evidence="7">
    <location>
        <begin position="291"/>
        <end position="324"/>
    </location>
</feature>
<evidence type="ECO:0000256" key="7">
    <source>
        <dbReference type="SAM" id="Phobius"/>
    </source>
</evidence>
<dbReference type="GO" id="GO:0022857">
    <property type="term" value="F:transmembrane transporter activity"/>
    <property type="evidence" value="ECO:0007669"/>
    <property type="project" value="InterPro"/>
</dbReference>
<organism evidence="8 9">
    <name type="scientific">Actinoalloteichus hoggarensis</name>
    <dbReference type="NCBI Taxonomy" id="1470176"/>
    <lineage>
        <taxon>Bacteria</taxon>
        <taxon>Bacillati</taxon>
        <taxon>Actinomycetota</taxon>
        <taxon>Actinomycetes</taxon>
        <taxon>Pseudonocardiales</taxon>
        <taxon>Pseudonocardiaceae</taxon>
        <taxon>Actinoalloteichus</taxon>
    </lineage>
</organism>
<keyword evidence="9" id="KW-1185">Reference proteome</keyword>
<feature type="transmembrane region" description="Helical" evidence="7">
    <location>
        <begin position="147"/>
        <end position="168"/>
    </location>
</feature>
<feature type="transmembrane region" description="Helical" evidence="7">
    <location>
        <begin position="351"/>
        <end position="381"/>
    </location>
</feature>
<dbReference type="GO" id="GO:0005886">
    <property type="term" value="C:plasma membrane"/>
    <property type="evidence" value="ECO:0007669"/>
    <property type="project" value="UniProtKB-SubCell"/>
</dbReference>
<sequence length="563" mass="57362">MVSSTSVDAAEVPSTRTTVGQWAAVAVLSLSTFIVVTSEMLPVGVLTPMAEGLRISPGTTGFSLTITGLVTAVTAPLVPRLLGGRDRRGVLAAAMLVLALGNVLTAVASGFGLLVVSRIILGVGMGVVWGLASAVATRLVAPRDIALAVSCAVSGVAAASVVGVPLGTIVGNAFGWRAAFGALAAAAVLLGVGLRLTLPRLSRPAPSAGSPSAGRGTPLSRRAPVVAGLILVVFLVTAHFAAYTYVRPILEERAALTPSAVALLLLIYGVFGLGGNFAAGALAARRARATVLTLTLGITASITLLVFFGAVAWIAGAAIALWGLAYGGLSVSAQIWMTQSAPDRLEQVTGLYVGVFTAAIALGAFLGGVVVEAAGITALLWGGGRLGRGRAARGPARPRPGDRVVPPRDAVGPGRRGVTTYSADSLAAARQSDRPVMPLDAAYLPSSHDWRTEAGRAASPFDVETCLREARAAAPATSRCCRAPSSSSPASARRRRPGRPSAGATPRPRTASATLRTLAARFPTLDLSELNPPDHRRRACSPRTRPTSSPPTAHTRAAPLGPC</sequence>
<dbReference type="InterPro" id="IPR020846">
    <property type="entry name" value="MFS_dom"/>
</dbReference>
<dbReference type="PANTHER" id="PTHR43124">
    <property type="entry name" value="PURINE EFFLUX PUMP PBUE"/>
    <property type="match status" value="1"/>
</dbReference>
<dbReference type="RefSeq" id="WP_245856570.1">
    <property type="nucleotide sequence ID" value="NZ_CP022521.1"/>
</dbReference>
<feature type="transmembrane region" description="Helical" evidence="7">
    <location>
        <begin position="119"/>
        <end position="140"/>
    </location>
</feature>
<dbReference type="PROSITE" id="PS50850">
    <property type="entry name" value="MFS"/>
    <property type="match status" value="1"/>
</dbReference>
<name>A0A221VYS3_9PSEU</name>
<dbReference type="EMBL" id="CP022521">
    <property type="protein sequence ID" value="ASO18683.1"/>
    <property type="molecule type" value="Genomic_DNA"/>
</dbReference>
<keyword evidence="3 7" id="KW-0812">Transmembrane</keyword>
<evidence type="ECO:0000256" key="3">
    <source>
        <dbReference type="ARBA" id="ARBA00022692"/>
    </source>
</evidence>
<dbReference type="PANTHER" id="PTHR43124:SF3">
    <property type="entry name" value="CHLORAMPHENICOL EFFLUX PUMP RV0191"/>
    <property type="match status" value="1"/>
</dbReference>
<dbReference type="CDD" id="cd17324">
    <property type="entry name" value="MFS_NepI_like"/>
    <property type="match status" value="1"/>
</dbReference>
<feature type="compositionally biased region" description="Low complexity" evidence="6">
    <location>
        <begin position="499"/>
        <end position="521"/>
    </location>
</feature>
<dbReference type="SUPFAM" id="SSF103473">
    <property type="entry name" value="MFS general substrate transporter"/>
    <property type="match status" value="1"/>
</dbReference>
<dbReference type="InterPro" id="IPR011701">
    <property type="entry name" value="MFS"/>
</dbReference>
<evidence type="ECO:0000256" key="6">
    <source>
        <dbReference type="SAM" id="MobiDB-lite"/>
    </source>
</evidence>
<dbReference type="AlphaFoldDB" id="A0A221VYS3"/>
<feature type="transmembrane region" description="Helical" evidence="7">
    <location>
        <begin position="90"/>
        <end position="113"/>
    </location>
</feature>
<evidence type="ECO:0000313" key="9">
    <source>
        <dbReference type="Proteomes" id="UP000204221"/>
    </source>
</evidence>
<evidence type="ECO:0000256" key="5">
    <source>
        <dbReference type="ARBA" id="ARBA00023136"/>
    </source>
</evidence>
<feature type="transmembrane region" description="Helical" evidence="7">
    <location>
        <begin position="258"/>
        <end position="279"/>
    </location>
</feature>
<comment type="subcellular location">
    <subcellularLocation>
        <location evidence="1">Cell membrane</location>
        <topology evidence="1">Multi-pass membrane protein</topology>
    </subcellularLocation>
</comment>
<evidence type="ECO:0000256" key="1">
    <source>
        <dbReference type="ARBA" id="ARBA00004651"/>
    </source>
</evidence>
<dbReference type="Pfam" id="PF07690">
    <property type="entry name" value="MFS_1"/>
    <property type="match status" value="1"/>
</dbReference>
<feature type="transmembrane region" description="Helical" evidence="7">
    <location>
        <begin position="225"/>
        <end position="246"/>
    </location>
</feature>
<feature type="compositionally biased region" description="Low complexity" evidence="6">
    <location>
        <begin position="541"/>
        <end position="563"/>
    </location>
</feature>
<dbReference type="Proteomes" id="UP000204221">
    <property type="component" value="Chromosome"/>
</dbReference>
<feature type="region of interest" description="Disordered" evidence="6">
    <location>
        <begin position="388"/>
        <end position="418"/>
    </location>
</feature>
<accession>A0A221VYS3</accession>
<evidence type="ECO:0000256" key="4">
    <source>
        <dbReference type="ARBA" id="ARBA00022989"/>
    </source>
</evidence>
<keyword evidence="4 7" id="KW-1133">Transmembrane helix</keyword>
<feature type="compositionally biased region" description="Low complexity" evidence="6">
    <location>
        <begin position="476"/>
        <end position="491"/>
    </location>
</feature>
<protein>
    <submittedName>
        <fullName evidence="8">Purine ribonucleoside efflux pump NepI</fullName>
    </submittedName>
</protein>
<evidence type="ECO:0000313" key="8">
    <source>
        <dbReference type="EMBL" id="ASO18683.1"/>
    </source>
</evidence>
<dbReference type="InterPro" id="IPR050189">
    <property type="entry name" value="MFS_Efflux_Transporters"/>
</dbReference>
<proteinExistence type="predicted"/>